<dbReference type="RefSeq" id="XP_040715907.1">
    <property type="nucleotide sequence ID" value="XM_040862990.1"/>
</dbReference>
<name>A0A1Y2DZ09_9PEZI</name>
<dbReference type="AlphaFoldDB" id="A0A1Y2DZ09"/>
<feature type="region of interest" description="Disordered" evidence="1">
    <location>
        <begin position="526"/>
        <end position="568"/>
    </location>
</feature>
<accession>A0A1Y2DZ09</accession>
<evidence type="ECO:0000256" key="1">
    <source>
        <dbReference type="SAM" id="MobiDB-lite"/>
    </source>
</evidence>
<dbReference type="InParanoid" id="A0A1Y2DZ09"/>
<proteinExistence type="predicted"/>
<comment type="caution">
    <text evidence="2">The sequence shown here is derived from an EMBL/GenBank/DDBJ whole genome shotgun (WGS) entry which is preliminary data.</text>
</comment>
<dbReference type="EMBL" id="MCFJ01000007">
    <property type="protein sequence ID" value="ORY64493.1"/>
    <property type="molecule type" value="Genomic_DNA"/>
</dbReference>
<evidence type="ECO:0000313" key="2">
    <source>
        <dbReference type="EMBL" id="ORY64493.1"/>
    </source>
</evidence>
<reference evidence="2 3" key="1">
    <citation type="submission" date="2016-07" db="EMBL/GenBank/DDBJ databases">
        <title>Pervasive Adenine N6-methylation of Active Genes in Fungi.</title>
        <authorList>
            <consortium name="DOE Joint Genome Institute"/>
            <person name="Mondo S.J."/>
            <person name="Dannebaum R.O."/>
            <person name="Kuo R.C."/>
            <person name="Labutti K."/>
            <person name="Haridas S."/>
            <person name="Kuo A."/>
            <person name="Salamov A."/>
            <person name="Ahrendt S.R."/>
            <person name="Lipzen A."/>
            <person name="Sullivan W."/>
            <person name="Andreopoulos W.B."/>
            <person name="Clum A."/>
            <person name="Lindquist E."/>
            <person name="Daum C."/>
            <person name="Ramamoorthy G.K."/>
            <person name="Gryganskyi A."/>
            <person name="Culley D."/>
            <person name="Magnuson J.K."/>
            <person name="James T.Y."/>
            <person name="O'Malley M.A."/>
            <person name="Stajich J.E."/>
            <person name="Spatafora J.W."/>
            <person name="Visel A."/>
            <person name="Grigoriev I.V."/>
        </authorList>
    </citation>
    <scope>NUCLEOTIDE SEQUENCE [LARGE SCALE GENOMIC DNA]</scope>
    <source>
        <strain evidence="2 3">CBS 129021</strain>
    </source>
</reference>
<evidence type="ECO:0000313" key="3">
    <source>
        <dbReference type="Proteomes" id="UP000193689"/>
    </source>
</evidence>
<sequence length="568" mass="65557">MAEATALLEWISLAQILHQVNDNFDLLGKLIKRENLGLERRQAEEVRREVLAALQELVHPSVELFWTGTAFQQDVLAESLASRQLATGNYQVSYPNLQGSHKHLCLIDDFGFNYPFSAARFDSTSGLPEWLLYAKARGQQHAKTQGVITQTTIQDLWNDFTRLSALQTRRTQPSADALVSYPTAHLMRKPRDRLSETHYDSTRLRQLRRLARPWLRLTPSGDIIYSPTAEIMNRTPETISENHYDESHHRQLRRPVRLTKTRQHQYSIVQRASSSLPYRCVPSVHTDTAGLTFTSTQQHHISAPSRSAKNRLVMVQSCQKAIQWPSLEADAFDDTHAYQAINRAGAHNFLQLLEWVPPPPRQFTQDQILHEIWLCCWNEYKYTPLNCNICRTIYDANLLMARRRILPASNNIAYNAGPTDIRKLIYYRLKIEETPPPASVSFCVPRTQSIPDQLDDLRRCLERYMECSQERRGAQNSFGDITYEVNLINEQTFDDPWDVSYPTEIMPPRPPLLCVTNRHEFCPRRLTALRPENSENDIPANSPTRQNSRRSDNASPSNTLHRSMLQFR</sequence>
<protein>
    <submittedName>
        <fullName evidence="2">Uncharacterized protein</fullName>
    </submittedName>
</protein>
<keyword evidence="3" id="KW-1185">Reference proteome</keyword>
<organism evidence="2 3">
    <name type="scientific">Pseudomassariella vexata</name>
    <dbReference type="NCBI Taxonomy" id="1141098"/>
    <lineage>
        <taxon>Eukaryota</taxon>
        <taxon>Fungi</taxon>
        <taxon>Dikarya</taxon>
        <taxon>Ascomycota</taxon>
        <taxon>Pezizomycotina</taxon>
        <taxon>Sordariomycetes</taxon>
        <taxon>Xylariomycetidae</taxon>
        <taxon>Amphisphaeriales</taxon>
        <taxon>Pseudomassariaceae</taxon>
        <taxon>Pseudomassariella</taxon>
    </lineage>
</organism>
<dbReference type="Proteomes" id="UP000193689">
    <property type="component" value="Unassembled WGS sequence"/>
</dbReference>
<dbReference type="GeneID" id="63779202"/>
<gene>
    <name evidence="2" type="ORF">BCR38DRAFT_474945</name>
</gene>